<dbReference type="PIRSF" id="PIRSF036514">
    <property type="entry name" value="Sm_HSP_B1"/>
    <property type="match status" value="1"/>
</dbReference>
<evidence type="ECO:0000256" key="3">
    <source>
        <dbReference type="PIRSR" id="PIRSR036514-1"/>
    </source>
</evidence>
<sequence>MSLLPFFDDSPLFRPSRILDQQFGLVLDPEDFLQPLTVPAIFFKCPAGYLRNWRSAASDRDTGSTVAVDKEKFQANLDVQQFKPEEITVKVTDNNTITVEGKHEEQKDDHGWISRHFVRKYVLPDNCDINKVQSKMSSDGVLSVIAPKKDAHKKIKHKSIPIEQTGQPAKKRKLEDQKENKKIR</sequence>
<dbReference type="Proteomes" id="UP001159042">
    <property type="component" value="Unassembled WGS sequence"/>
</dbReference>
<evidence type="ECO:0000259" key="7">
    <source>
        <dbReference type="PROSITE" id="PS01031"/>
    </source>
</evidence>
<dbReference type="PRINTS" id="PR00299">
    <property type="entry name" value="ACRYSTALLIN"/>
</dbReference>
<dbReference type="Gene3D" id="2.60.40.790">
    <property type="match status" value="1"/>
</dbReference>
<dbReference type="GO" id="GO:0051082">
    <property type="term" value="F:unfolded protein binding"/>
    <property type="evidence" value="ECO:0007669"/>
    <property type="project" value="TreeGrafter"/>
</dbReference>
<organism evidence="8 9">
    <name type="scientific">Exocentrus adspersus</name>
    <dbReference type="NCBI Taxonomy" id="1586481"/>
    <lineage>
        <taxon>Eukaryota</taxon>
        <taxon>Metazoa</taxon>
        <taxon>Ecdysozoa</taxon>
        <taxon>Arthropoda</taxon>
        <taxon>Hexapoda</taxon>
        <taxon>Insecta</taxon>
        <taxon>Pterygota</taxon>
        <taxon>Neoptera</taxon>
        <taxon>Endopterygota</taxon>
        <taxon>Coleoptera</taxon>
        <taxon>Polyphaga</taxon>
        <taxon>Cucujiformia</taxon>
        <taxon>Chrysomeloidea</taxon>
        <taxon>Cerambycidae</taxon>
        <taxon>Lamiinae</taxon>
        <taxon>Acanthocinini</taxon>
        <taxon>Exocentrus</taxon>
    </lineage>
</organism>
<evidence type="ECO:0000256" key="4">
    <source>
        <dbReference type="PROSITE-ProRule" id="PRU00285"/>
    </source>
</evidence>
<dbReference type="PROSITE" id="PS01031">
    <property type="entry name" value="SHSP"/>
    <property type="match status" value="1"/>
</dbReference>
<comment type="similarity">
    <text evidence="2 4 5">Belongs to the small heat shock protein (HSP20) family.</text>
</comment>
<feature type="region of interest" description="Disordered" evidence="6">
    <location>
        <begin position="149"/>
        <end position="184"/>
    </location>
</feature>
<dbReference type="GO" id="GO:0046872">
    <property type="term" value="F:metal ion binding"/>
    <property type="evidence" value="ECO:0007669"/>
    <property type="project" value="UniProtKB-KW"/>
</dbReference>
<name>A0AAV8W196_9CUCU</name>
<evidence type="ECO:0000256" key="6">
    <source>
        <dbReference type="SAM" id="MobiDB-lite"/>
    </source>
</evidence>
<keyword evidence="9" id="KW-1185">Reference proteome</keyword>
<feature type="binding site" evidence="3">
    <location>
        <position position="103"/>
    </location>
    <ligand>
        <name>Zn(2+)</name>
        <dbReference type="ChEBI" id="CHEBI:29105"/>
        <label>1</label>
    </ligand>
</feature>
<dbReference type="GO" id="GO:0042026">
    <property type="term" value="P:protein refolding"/>
    <property type="evidence" value="ECO:0007669"/>
    <property type="project" value="TreeGrafter"/>
</dbReference>
<accession>A0AAV8W196</accession>
<dbReference type="EMBL" id="JANEYG010000015">
    <property type="protein sequence ID" value="KAJ8920349.1"/>
    <property type="molecule type" value="Genomic_DNA"/>
</dbReference>
<dbReference type="GO" id="GO:0009408">
    <property type="term" value="P:response to heat"/>
    <property type="evidence" value="ECO:0007669"/>
    <property type="project" value="UniProtKB-ARBA"/>
</dbReference>
<evidence type="ECO:0000256" key="2">
    <source>
        <dbReference type="PIRNR" id="PIRNR036514"/>
    </source>
</evidence>
<feature type="domain" description="SHSP" evidence="7">
    <location>
        <begin position="55"/>
        <end position="163"/>
    </location>
</feature>
<dbReference type="SUPFAM" id="SSF49764">
    <property type="entry name" value="HSP20-like chaperones"/>
    <property type="match status" value="1"/>
</dbReference>
<feature type="binding site" evidence="3">
    <location>
        <position position="157"/>
    </location>
    <ligand>
        <name>Zn(2+)</name>
        <dbReference type="ChEBI" id="CHEBI:29105"/>
        <label>1</label>
    </ligand>
</feature>
<dbReference type="PANTHER" id="PTHR45640:SF13">
    <property type="entry name" value="HEAT SHOCK PROTEIN 22-RELATED"/>
    <property type="match status" value="1"/>
</dbReference>
<dbReference type="GO" id="GO:0005737">
    <property type="term" value="C:cytoplasm"/>
    <property type="evidence" value="ECO:0007669"/>
    <property type="project" value="TreeGrafter"/>
</dbReference>
<dbReference type="PANTHER" id="PTHR45640">
    <property type="entry name" value="HEAT SHOCK PROTEIN HSP-12.2-RELATED"/>
    <property type="match status" value="1"/>
</dbReference>
<feature type="compositionally biased region" description="Basic residues" evidence="6">
    <location>
        <begin position="150"/>
        <end position="159"/>
    </location>
</feature>
<evidence type="ECO:0000313" key="8">
    <source>
        <dbReference type="EMBL" id="KAJ8920349.1"/>
    </source>
</evidence>
<evidence type="ECO:0000313" key="9">
    <source>
        <dbReference type="Proteomes" id="UP001159042"/>
    </source>
</evidence>
<gene>
    <name evidence="8" type="ORF">NQ315_012011</name>
</gene>
<feature type="binding site" evidence="3">
    <location>
        <position position="105"/>
    </location>
    <ligand>
        <name>Zn(2+)</name>
        <dbReference type="ChEBI" id="CHEBI:29105"/>
        <label>1</label>
    </ligand>
</feature>
<dbReference type="InterPro" id="IPR001436">
    <property type="entry name" value="Alpha-crystallin/sHSP_animal"/>
</dbReference>
<proteinExistence type="inferred from homology"/>
<feature type="compositionally biased region" description="Basic and acidic residues" evidence="6">
    <location>
        <begin position="173"/>
        <end position="184"/>
    </location>
</feature>
<protein>
    <recommendedName>
        <fullName evidence="7">SHSP domain-containing protein</fullName>
    </recommendedName>
</protein>
<dbReference type="AlphaFoldDB" id="A0AAV8W196"/>
<dbReference type="InterPro" id="IPR002068">
    <property type="entry name" value="A-crystallin/Hsp20_dom"/>
</dbReference>
<dbReference type="GO" id="GO:0005634">
    <property type="term" value="C:nucleus"/>
    <property type="evidence" value="ECO:0007669"/>
    <property type="project" value="TreeGrafter"/>
</dbReference>
<dbReference type="InterPro" id="IPR008978">
    <property type="entry name" value="HSP20-like_chaperone"/>
</dbReference>
<dbReference type="InterPro" id="IPR055269">
    <property type="entry name" value="Alpha-crystallin/HSP_16"/>
</dbReference>
<dbReference type="Pfam" id="PF00011">
    <property type="entry name" value="HSP20"/>
    <property type="match status" value="1"/>
</dbReference>
<keyword evidence="3" id="KW-0862">Zinc</keyword>
<dbReference type="CDD" id="cd06526">
    <property type="entry name" value="metazoan_ACD"/>
    <property type="match status" value="1"/>
</dbReference>
<reference evidence="8 9" key="1">
    <citation type="journal article" date="2023" name="Insect Mol. Biol.">
        <title>Genome sequencing provides insights into the evolution of gene families encoding plant cell wall-degrading enzymes in longhorned beetles.</title>
        <authorList>
            <person name="Shin N.R."/>
            <person name="Okamura Y."/>
            <person name="Kirsch R."/>
            <person name="Pauchet Y."/>
        </authorList>
    </citation>
    <scope>NUCLEOTIDE SEQUENCE [LARGE SCALE GENOMIC DNA]</scope>
    <source>
        <strain evidence="8">EAD_L_NR</strain>
    </source>
</reference>
<keyword evidence="3" id="KW-0479">Metal-binding</keyword>
<evidence type="ECO:0000256" key="5">
    <source>
        <dbReference type="RuleBase" id="RU003616"/>
    </source>
</evidence>
<feature type="binding site" evidence="3">
    <location>
        <position position="110"/>
    </location>
    <ligand>
        <name>Zn(2+)</name>
        <dbReference type="ChEBI" id="CHEBI:29105"/>
        <label>1</label>
    </ligand>
</feature>
<evidence type="ECO:0000256" key="1">
    <source>
        <dbReference type="ARBA" id="ARBA00023016"/>
    </source>
</evidence>
<keyword evidence="1" id="KW-0346">Stress response</keyword>
<comment type="caution">
    <text evidence="8">The sequence shown here is derived from an EMBL/GenBank/DDBJ whole genome shotgun (WGS) entry which is preliminary data.</text>
</comment>